<keyword evidence="2" id="KW-1185">Reference proteome</keyword>
<evidence type="ECO:0000313" key="2">
    <source>
        <dbReference type="Proteomes" id="UP000774326"/>
    </source>
</evidence>
<reference evidence="1" key="1">
    <citation type="journal article" date="2021" name="Open Biol.">
        <title>Shared evolutionary footprints suggest mitochondrial oxidative damage underlies multiple complex I losses in fungi.</title>
        <authorList>
            <person name="Schikora-Tamarit M.A."/>
            <person name="Marcet-Houben M."/>
            <person name="Nosek J."/>
            <person name="Gabaldon T."/>
        </authorList>
    </citation>
    <scope>NUCLEOTIDE SEQUENCE</scope>
    <source>
        <strain evidence="1">CBS2887</strain>
    </source>
</reference>
<gene>
    <name evidence="1" type="ORF">WICPIJ_000504</name>
</gene>
<sequence>MFSLKDQYLLVSVLAGIKVPATTGSLELGYTLCGPNGKLGQTDLRQKVDDEIVSGRVNPSFENTLLVGFRELAGVLGDTLQMVQDWVLGG</sequence>
<comment type="caution">
    <text evidence="1">The sequence shown here is derived from an EMBL/GenBank/DDBJ whole genome shotgun (WGS) entry which is preliminary data.</text>
</comment>
<organism evidence="1 2">
    <name type="scientific">Wickerhamomyces pijperi</name>
    <name type="common">Yeast</name>
    <name type="synonym">Pichia pijperi</name>
    <dbReference type="NCBI Taxonomy" id="599730"/>
    <lineage>
        <taxon>Eukaryota</taxon>
        <taxon>Fungi</taxon>
        <taxon>Dikarya</taxon>
        <taxon>Ascomycota</taxon>
        <taxon>Saccharomycotina</taxon>
        <taxon>Saccharomycetes</taxon>
        <taxon>Phaffomycetales</taxon>
        <taxon>Wickerhamomycetaceae</taxon>
        <taxon>Wickerhamomyces</taxon>
    </lineage>
</organism>
<evidence type="ECO:0000313" key="1">
    <source>
        <dbReference type="EMBL" id="KAH3688514.1"/>
    </source>
</evidence>
<dbReference type="Proteomes" id="UP000774326">
    <property type="component" value="Unassembled WGS sequence"/>
</dbReference>
<proteinExistence type="predicted"/>
<reference evidence="1" key="2">
    <citation type="submission" date="2021-01" db="EMBL/GenBank/DDBJ databases">
        <authorList>
            <person name="Schikora-Tamarit M.A."/>
        </authorList>
    </citation>
    <scope>NUCLEOTIDE SEQUENCE</scope>
    <source>
        <strain evidence="1">CBS2887</strain>
    </source>
</reference>
<dbReference type="EMBL" id="JAEUBG010000312">
    <property type="protein sequence ID" value="KAH3688514.1"/>
    <property type="molecule type" value="Genomic_DNA"/>
</dbReference>
<name>A0A9P8QGJ2_WICPI</name>
<dbReference type="AlphaFoldDB" id="A0A9P8QGJ2"/>
<accession>A0A9P8QGJ2</accession>
<protein>
    <submittedName>
        <fullName evidence="1">Uncharacterized protein</fullName>
    </submittedName>
</protein>